<comment type="subunit">
    <text evidence="9">The complex comprises the extracytoplasmic solute receptor protein and the two transmembrane proteins.</text>
</comment>
<evidence type="ECO:0000259" key="10">
    <source>
        <dbReference type="Pfam" id="PF04290"/>
    </source>
</evidence>
<accession>A0ABQ1J8E1</accession>
<feature type="transmembrane region" description="Helical" evidence="9">
    <location>
        <begin position="36"/>
        <end position="59"/>
    </location>
</feature>
<protein>
    <recommendedName>
        <fullName evidence="9">TRAP transporter small permease protein</fullName>
    </recommendedName>
</protein>
<keyword evidence="12" id="KW-1185">Reference proteome</keyword>
<evidence type="ECO:0000256" key="6">
    <source>
        <dbReference type="ARBA" id="ARBA00022989"/>
    </source>
</evidence>
<evidence type="ECO:0000256" key="3">
    <source>
        <dbReference type="ARBA" id="ARBA00022475"/>
    </source>
</evidence>
<keyword evidence="7 9" id="KW-0472">Membrane</keyword>
<feature type="transmembrane region" description="Helical" evidence="9">
    <location>
        <begin position="108"/>
        <end position="129"/>
    </location>
</feature>
<evidence type="ECO:0000256" key="8">
    <source>
        <dbReference type="ARBA" id="ARBA00038436"/>
    </source>
</evidence>
<dbReference type="Proteomes" id="UP000603352">
    <property type="component" value="Unassembled WGS sequence"/>
</dbReference>
<evidence type="ECO:0000256" key="7">
    <source>
        <dbReference type="ARBA" id="ARBA00023136"/>
    </source>
</evidence>
<proteinExistence type="inferred from homology"/>
<feature type="transmembrane region" description="Helical" evidence="9">
    <location>
        <begin position="158"/>
        <end position="180"/>
    </location>
</feature>
<keyword evidence="3" id="KW-1003">Cell membrane</keyword>
<evidence type="ECO:0000313" key="12">
    <source>
        <dbReference type="Proteomes" id="UP000603352"/>
    </source>
</evidence>
<evidence type="ECO:0000256" key="9">
    <source>
        <dbReference type="RuleBase" id="RU369079"/>
    </source>
</evidence>
<dbReference type="EMBL" id="BMDZ01000114">
    <property type="protein sequence ID" value="GGB62346.1"/>
    <property type="molecule type" value="Genomic_DNA"/>
</dbReference>
<evidence type="ECO:0000256" key="1">
    <source>
        <dbReference type="ARBA" id="ARBA00004429"/>
    </source>
</evidence>
<feature type="domain" description="Tripartite ATP-independent periplasmic transporters DctQ component" evidence="10">
    <location>
        <begin position="46"/>
        <end position="170"/>
    </location>
</feature>
<evidence type="ECO:0000256" key="4">
    <source>
        <dbReference type="ARBA" id="ARBA00022519"/>
    </source>
</evidence>
<evidence type="ECO:0000313" key="11">
    <source>
        <dbReference type="EMBL" id="GGB62346.1"/>
    </source>
</evidence>
<keyword evidence="5 9" id="KW-0812">Transmembrane</keyword>
<comment type="caution">
    <text evidence="11">The sequence shown here is derived from an EMBL/GenBank/DDBJ whole genome shotgun (WGS) entry which is preliminary data.</text>
</comment>
<evidence type="ECO:0000256" key="2">
    <source>
        <dbReference type="ARBA" id="ARBA00022448"/>
    </source>
</evidence>
<sequence>MADDKAERTEAALDARGSGAIPAAGMLGRLIDRGGIVFAVGIVLAMLILIQEVILRYVFNAPTNWAHETTIFLCAVAFVYGGLYCTARDSHIRVVLFYDIAHGRIRQTLDVAISLVCMAASGFFAWAAWQLVARAIFRPDGSFRLETSGSAWDPAFPAYLKLFLLAVLGMMTLQFLILAINYARSSVMRRGDSA</sequence>
<evidence type="ECO:0000256" key="5">
    <source>
        <dbReference type="ARBA" id="ARBA00022692"/>
    </source>
</evidence>
<comment type="subcellular location">
    <subcellularLocation>
        <location evidence="1 9">Cell inner membrane</location>
        <topology evidence="1 9">Multi-pass membrane protein</topology>
    </subcellularLocation>
</comment>
<comment type="function">
    <text evidence="9">Part of the tripartite ATP-independent periplasmic (TRAP) transport system.</text>
</comment>
<feature type="transmembrane region" description="Helical" evidence="9">
    <location>
        <begin position="65"/>
        <end position="87"/>
    </location>
</feature>
<keyword evidence="6 9" id="KW-1133">Transmembrane helix</keyword>
<dbReference type="Pfam" id="PF04290">
    <property type="entry name" value="DctQ"/>
    <property type="match status" value="1"/>
</dbReference>
<dbReference type="InterPro" id="IPR055348">
    <property type="entry name" value="DctQ"/>
</dbReference>
<comment type="similarity">
    <text evidence="8 9">Belongs to the TRAP transporter small permease family.</text>
</comment>
<organism evidence="11 12">
    <name type="scientific">Tistrella bauzanensis</name>
    <dbReference type="NCBI Taxonomy" id="657419"/>
    <lineage>
        <taxon>Bacteria</taxon>
        <taxon>Pseudomonadati</taxon>
        <taxon>Pseudomonadota</taxon>
        <taxon>Alphaproteobacteria</taxon>
        <taxon>Geminicoccales</taxon>
        <taxon>Geminicoccaceae</taxon>
        <taxon>Tistrella</taxon>
    </lineage>
</organism>
<keyword evidence="4 9" id="KW-0997">Cell inner membrane</keyword>
<keyword evidence="2 9" id="KW-0813">Transport</keyword>
<dbReference type="RefSeq" id="WP_188582928.1">
    <property type="nucleotide sequence ID" value="NZ_BMDZ01000114.1"/>
</dbReference>
<dbReference type="InterPro" id="IPR007387">
    <property type="entry name" value="TRAP_DctQ"/>
</dbReference>
<name>A0ABQ1J8E1_9PROT</name>
<reference evidence="12" key="1">
    <citation type="journal article" date="2019" name="Int. J. Syst. Evol. Microbiol.">
        <title>The Global Catalogue of Microorganisms (GCM) 10K type strain sequencing project: providing services to taxonomists for standard genome sequencing and annotation.</title>
        <authorList>
            <consortium name="The Broad Institute Genomics Platform"/>
            <consortium name="The Broad Institute Genome Sequencing Center for Infectious Disease"/>
            <person name="Wu L."/>
            <person name="Ma J."/>
        </authorList>
    </citation>
    <scope>NUCLEOTIDE SEQUENCE [LARGE SCALE GENOMIC DNA]</scope>
    <source>
        <strain evidence="12">CGMCC 1.10188</strain>
    </source>
</reference>
<gene>
    <name evidence="11" type="ORF">GCM10011505_48720</name>
</gene>
<dbReference type="PANTHER" id="PTHR35011">
    <property type="entry name" value="2,3-DIKETO-L-GULONATE TRAP TRANSPORTER SMALL PERMEASE PROTEIN YIAM"/>
    <property type="match status" value="1"/>
</dbReference>